<dbReference type="PROSITE" id="PS50112">
    <property type="entry name" value="PAS"/>
    <property type="match status" value="1"/>
</dbReference>
<dbReference type="PANTHER" id="PTHR42878:SF7">
    <property type="entry name" value="SENSOR HISTIDINE KINASE GLRK"/>
    <property type="match status" value="1"/>
</dbReference>
<evidence type="ECO:0000256" key="3">
    <source>
        <dbReference type="ARBA" id="ARBA00012438"/>
    </source>
</evidence>
<comment type="subcellular location">
    <subcellularLocation>
        <location evidence="2">Membrane</location>
        <topology evidence="2">Multi-pass membrane protein</topology>
    </subcellularLocation>
</comment>
<dbReference type="GO" id="GO:0016020">
    <property type="term" value="C:membrane"/>
    <property type="evidence" value="ECO:0007669"/>
    <property type="project" value="UniProtKB-SubCell"/>
</dbReference>
<comment type="caution">
    <text evidence="16">The sequence shown here is derived from an EMBL/GenBank/DDBJ whole genome shotgun (WGS) entry which is preliminary data.</text>
</comment>
<dbReference type="Proteomes" id="UP000466535">
    <property type="component" value="Unassembled WGS sequence"/>
</dbReference>
<evidence type="ECO:0000259" key="14">
    <source>
        <dbReference type="PROSITE" id="PS50109"/>
    </source>
</evidence>
<sequence>MLTPPTVAGVVMGALAVGAFGYALSTAVQSDRPSARPFAALLCSLLVWLLASLCSNLAVLPAAVRSAWLWEALAGVGSYSLPVAWLVYARSYTGHTEWRTPAVTALAVLAALSVALTNLPLPEWRLLQFVDGLVGLSALVGSVVAFCYGTWLLYGLSRRHRRVAPLQVLLLAGLVAATHLVRFAVLIWASLQFAFAERPPEQTLAAIPLGEVPAGFLAAGLLAVVAVRRYPVLGSFPRADAVARATVVRDLREPVVILDYDGYVLDVNASAAETFGLAPDTTGRECSTVAPDLAALDLTPGATGTAWLPTSDGRRQFQFSVSPVGVTPSGEAIARALLLRDVTEQRVREQRLDVFSRVLRHNLRNSLDVMYAYTGEITDPEIREPIRETAEDLEALSEKARRAEQVMAAVEEGPSGVDLSAVVRERTAEFRDRTAELSVSTPETLRVRTYGSVVRMVLDEVLDNAVVHAATPPTVTVTLVESASGVELTITDDGPGLPEHERAVIESGVESQHSHSTGLGLWLVRWGVTQLGGELHFADREPTGTEVTVVLDR</sequence>
<dbReference type="PROSITE" id="PS50109">
    <property type="entry name" value="HIS_KIN"/>
    <property type="match status" value="1"/>
</dbReference>
<evidence type="ECO:0000256" key="10">
    <source>
        <dbReference type="ARBA" id="ARBA00023012"/>
    </source>
</evidence>
<dbReference type="OrthoDB" id="3369at2157"/>
<keyword evidence="7 16" id="KW-0418">Kinase</keyword>
<dbReference type="Gene3D" id="3.30.565.10">
    <property type="entry name" value="Histidine kinase-like ATPase, C-terminal domain"/>
    <property type="match status" value="1"/>
</dbReference>
<dbReference type="PANTHER" id="PTHR42878">
    <property type="entry name" value="TWO-COMPONENT HISTIDINE KINASE"/>
    <property type="match status" value="1"/>
</dbReference>
<dbReference type="GO" id="GO:0005524">
    <property type="term" value="F:ATP binding"/>
    <property type="evidence" value="ECO:0007669"/>
    <property type="project" value="UniProtKB-KW"/>
</dbReference>
<dbReference type="GO" id="GO:0007234">
    <property type="term" value="P:osmosensory signaling via phosphorelay pathway"/>
    <property type="evidence" value="ECO:0007669"/>
    <property type="project" value="TreeGrafter"/>
</dbReference>
<feature type="transmembrane region" description="Helical" evidence="13">
    <location>
        <begin position="37"/>
        <end position="62"/>
    </location>
</feature>
<dbReference type="GO" id="GO:0000156">
    <property type="term" value="F:phosphorelay response regulator activity"/>
    <property type="evidence" value="ECO:0007669"/>
    <property type="project" value="TreeGrafter"/>
</dbReference>
<protein>
    <recommendedName>
        <fullName evidence="3">histidine kinase</fullName>
        <ecNumber evidence="3">2.7.13.3</ecNumber>
    </recommendedName>
</protein>
<comment type="catalytic activity">
    <reaction evidence="1">
        <text>ATP + protein L-histidine = ADP + protein N-phospho-L-histidine.</text>
        <dbReference type="EC" id="2.7.13.3"/>
    </reaction>
</comment>
<dbReference type="GO" id="GO:0030295">
    <property type="term" value="F:protein kinase activator activity"/>
    <property type="evidence" value="ECO:0007669"/>
    <property type="project" value="TreeGrafter"/>
</dbReference>
<feature type="transmembrane region" description="Helical" evidence="13">
    <location>
        <begin position="203"/>
        <end position="227"/>
    </location>
</feature>
<evidence type="ECO:0000256" key="9">
    <source>
        <dbReference type="ARBA" id="ARBA00022989"/>
    </source>
</evidence>
<feature type="domain" description="PAS" evidence="15">
    <location>
        <begin position="247"/>
        <end position="280"/>
    </location>
</feature>
<dbReference type="Pfam" id="PF16927">
    <property type="entry name" value="HisKA_7TM"/>
    <property type="match status" value="1"/>
</dbReference>
<keyword evidence="12" id="KW-0175">Coiled coil</keyword>
<keyword evidence="10" id="KW-0902">Two-component regulatory system</keyword>
<evidence type="ECO:0000256" key="8">
    <source>
        <dbReference type="ARBA" id="ARBA00022840"/>
    </source>
</evidence>
<evidence type="ECO:0000256" key="13">
    <source>
        <dbReference type="SAM" id="Phobius"/>
    </source>
</evidence>
<organism evidence="16 17">
    <name type="scientific">Halovenus carboxidivorans</name>
    <dbReference type="NCBI Taxonomy" id="2692199"/>
    <lineage>
        <taxon>Archaea</taxon>
        <taxon>Methanobacteriati</taxon>
        <taxon>Methanobacteriota</taxon>
        <taxon>Stenosarchaea group</taxon>
        <taxon>Halobacteria</taxon>
        <taxon>Halobacteriales</taxon>
        <taxon>Haloarculaceae</taxon>
        <taxon>Halovenus</taxon>
    </lineage>
</organism>
<dbReference type="InterPro" id="IPR031621">
    <property type="entry name" value="HisKA_7TM"/>
</dbReference>
<feature type="transmembrane region" description="Helical" evidence="13">
    <location>
        <begin position="6"/>
        <end position="25"/>
    </location>
</feature>
<evidence type="ECO:0000256" key="4">
    <source>
        <dbReference type="ARBA" id="ARBA00022679"/>
    </source>
</evidence>
<name>A0A6B0SZG2_9EURY</name>
<gene>
    <name evidence="16" type="ORF">GRX03_06475</name>
</gene>
<dbReference type="InterPro" id="IPR000014">
    <property type="entry name" value="PAS"/>
</dbReference>
<dbReference type="AlphaFoldDB" id="A0A6B0SZG2"/>
<dbReference type="SUPFAM" id="SSF55874">
    <property type="entry name" value="ATPase domain of HSP90 chaperone/DNA topoisomerase II/histidine kinase"/>
    <property type="match status" value="1"/>
</dbReference>
<proteinExistence type="predicted"/>
<dbReference type="Gene3D" id="3.30.450.20">
    <property type="entry name" value="PAS domain"/>
    <property type="match status" value="1"/>
</dbReference>
<evidence type="ECO:0000256" key="2">
    <source>
        <dbReference type="ARBA" id="ARBA00004141"/>
    </source>
</evidence>
<dbReference type="InterPro" id="IPR005467">
    <property type="entry name" value="His_kinase_dom"/>
</dbReference>
<dbReference type="InterPro" id="IPR036890">
    <property type="entry name" value="HATPase_C_sf"/>
</dbReference>
<evidence type="ECO:0000256" key="11">
    <source>
        <dbReference type="ARBA" id="ARBA00023136"/>
    </source>
</evidence>
<evidence type="ECO:0000259" key="15">
    <source>
        <dbReference type="PROSITE" id="PS50112"/>
    </source>
</evidence>
<feature type="coiled-coil region" evidence="12">
    <location>
        <begin position="386"/>
        <end position="413"/>
    </location>
</feature>
<feature type="transmembrane region" description="Helical" evidence="13">
    <location>
        <begin position="168"/>
        <end position="191"/>
    </location>
</feature>
<evidence type="ECO:0000313" key="17">
    <source>
        <dbReference type="Proteomes" id="UP000466535"/>
    </source>
</evidence>
<dbReference type="SMART" id="SM00387">
    <property type="entry name" value="HATPase_c"/>
    <property type="match status" value="1"/>
</dbReference>
<keyword evidence="9 13" id="KW-1133">Transmembrane helix</keyword>
<dbReference type="RefSeq" id="WP_159763391.1">
    <property type="nucleotide sequence ID" value="NZ_WUUT01000002.1"/>
</dbReference>
<keyword evidence="4" id="KW-0808">Transferase</keyword>
<reference evidence="16 17" key="1">
    <citation type="submission" date="2019-12" db="EMBL/GenBank/DDBJ databases">
        <title>Isolation and characterization of three novel carbon monoxide-oxidizing members of Halobacteria from salione crusts and soils.</title>
        <authorList>
            <person name="Myers M.R."/>
            <person name="King G.M."/>
        </authorList>
    </citation>
    <scope>NUCLEOTIDE SEQUENCE [LARGE SCALE GENOMIC DNA]</scope>
    <source>
        <strain evidence="16 17">WSH3</strain>
    </source>
</reference>
<keyword evidence="17" id="KW-1185">Reference proteome</keyword>
<feature type="transmembrane region" description="Helical" evidence="13">
    <location>
        <begin position="133"/>
        <end position="156"/>
    </location>
</feature>
<feature type="domain" description="Histidine kinase" evidence="14">
    <location>
        <begin position="358"/>
        <end position="553"/>
    </location>
</feature>
<dbReference type="InterPro" id="IPR003594">
    <property type="entry name" value="HATPase_dom"/>
</dbReference>
<dbReference type="CDD" id="cd00075">
    <property type="entry name" value="HATPase"/>
    <property type="match status" value="1"/>
</dbReference>
<dbReference type="EC" id="2.7.13.3" evidence="3"/>
<dbReference type="InterPro" id="IPR035965">
    <property type="entry name" value="PAS-like_dom_sf"/>
</dbReference>
<evidence type="ECO:0000256" key="6">
    <source>
        <dbReference type="ARBA" id="ARBA00022741"/>
    </source>
</evidence>
<keyword evidence="11 13" id="KW-0472">Membrane</keyword>
<keyword evidence="5 13" id="KW-0812">Transmembrane</keyword>
<evidence type="ECO:0000256" key="1">
    <source>
        <dbReference type="ARBA" id="ARBA00000085"/>
    </source>
</evidence>
<feature type="transmembrane region" description="Helical" evidence="13">
    <location>
        <begin position="68"/>
        <end position="88"/>
    </location>
</feature>
<dbReference type="Pfam" id="PF02518">
    <property type="entry name" value="HATPase_c"/>
    <property type="match status" value="1"/>
</dbReference>
<dbReference type="EMBL" id="WUUT01000002">
    <property type="protein sequence ID" value="MXR51248.1"/>
    <property type="molecule type" value="Genomic_DNA"/>
</dbReference>
<accession>A0A6B0SZG2</accession>
<evidence type="ECO:0000313" key="16">
    <source>
        <dbReference type="EMBL" id="MXR51248.1"/>
    </source>
</evidence>
<keyword evidence="8" id="KW-0067">ATP-binding</keyword>
<keyword evidence="6" id="KW-0547">Nucleotide-binding</keyword>
<evidence type="ECO:0000256" key="5">
    <source>
        <dbReference type="ARBA" id="ARBA00022692"/>
    </source>
</evidence>
<dbReference type="SUPFAM" id="SSF55785">
    <property type="entry name" value="PYP-like sensor domain (PAS domain)"/>
    <property type="match status" value="1"/>
</dbReference>
<feature type="transmembrane region" description="Helical" evidence="13">
    <location>
        <begin position="100"/>
        <end position="121"/>
    </location>
</feature>
<evidence type="ECO:0000256" key="12">
    <source>
        <dbReference type="SAM" id="Coils"/>
    </source>
</evidence>
<dbReference type="GO" id="GO:0004673">
    <property type="term" value="F:protein histidine kinase activity"/>
    <property type="evidence" value="ECO:0007669"/>
    <property type="project" value="UniProtKB-EC"/>
</dbReference>
<dbReference type="InterPro" id="IPR050351">
    <property type="entry name" value="BphY/WalK/GraS-like"/>
</dbReference>
<evidence type="ECO:0000256" key="7">
    <source>
        <dbReference type="ARBA" id="ARBA00022777"/>
    </source>
</evidence>